<evidence type="ECO:0000256" key="5">
    <source>
        <dbReference type="SAM" id="Phobius"/>
    </source>
</evidence>
<feature type="transmembrane region" description="Helical" evidence="5">
    <location>
        <begin position="69"/>
        <end position="91"/>
    </location>
</feature>
<keyword evidence="3 5" id="KW-1133">Transmembrane helix</keyword>
<keyword evidence="2 5" id="KW-0812">Transmembrane</keyword>
<evidence type="ECO:0000256" key="2">
    <source>
        <dbReference type="ARBA" id="ARBA00022692"/>
    </source>
</evidence>
<dbReference type="GO" id="GO:0022857">
    <property type="term" value="F:transmembrane transporter activity"/>
    <property type="evidence" value="ECO:0007669"/>
    <property type="project" value="InterPro"/>
</dbReference>
<dbReference type="VEuPathDB" id="VectorBase:LLONM1_005388"/>
<dbReference type="PANTHER" id="PTHR48021">
    <property type="match status" value="1"/>
</dbReference>
<evidence type="ECO:0000313" key="6">
    <source>
        <dbReference type="EMBL" id="MBC1180550.1"/>
    </source>
</evidence>
<dbReference type="Gene3D" id="1.20.1250.20">
    <property type="entry name" value="MFS general substrate transporter like domains"/>
    <property type="match status" value="1"/>
</dbReference>
<protein>
    <recommendedName>
        <fullName evidence="7">Major facilitator superfamily (MFS) profile domain-containing protein</fullName>
    </recommendedName>
</protein>
<evidence type="ECO:0000256" key="4">
    <source>
        <dbReference type="ARBA" id="ARBA00023136"/>
    </source>
</evidence>
<reference evidence="6" key="1">
    <citation type="journal article" date="2020" name="BMC">
        <title>Leishmania infection induces a limited differential gene expression in the sand fly midgut.</title>
        <authorList>
            <person name="Coutinho-Abreu I.V."/>
            <person name="Serafim T.D."/>
            <person name="Meneses C."/>
            <person name="Kamhawi S."/>
            <person name="Oliveira F."/>
            <person name="Valenzuela J.G."/>
        </authorList>
    </citation>
    <scope>NUCLEOTIDE SEQUENCE</scope>
    <source>
        <strain evidence="6">Jacobina</strain>
        <tissue evidence="6">Midgut</tissue>
    </source>
</reference>
<dbReference type="AlphaFoldDB" id="A0A7G3B7X5"/>
<dbReference type="SUPFAM" id="SSF103473">
    <property type="entry name" value="MFS general substrate transporter"/>
    <property type="match status" value="1"/>
</dbReference>
<organism evidence="6">
    <name type="scientific">Lutzomyia longipalpis</name>
    <name type="common">Sand fly</name>
    <dbReference type="NCBI Taxonomy" id="7200"/>
    <lineage>
        <taxon>Eukaryota</taxon>
        <taxon>Metazoa</taxon>
        <taxon>Ecdysozoa</taxon>
        <taxon>Arthropoda</taxon>
        <taxon>Hexapoda</taxon>
        <taxon>Insecta</taxon>
        <taxon>Pterygota</taxon>
        <taxon>Neoptera</taxon>
        <taxon>Endopterygota</taxon>
        <taxon>Diptera</taxon>
        <taxon>Nematocera</taxon>
        <taxon>Psychodoidea</taxon>
        <taxon>Psychodidae</taxon>
        <taxon>Lutzomyia</taxon>
        <taxon>Lutzomyia</taxon>
    </lineage>
</organism>
<proteinExistence type="predicted"/>
<accession>A0A7G3B7X5</accession>
<feature type="transmembrane region" description="Helical" evidence="5">
    <location>
        <begin position="6"/>
        <end position="30"/>
    </location>
</feature>
<dbReference type="EMBL" id="GITU01011847">
    <property type="protein sequence ID" value="MBC1180550.1"/>
    <property type="molecule type" value="Transcribed_RNA"/>
</dbReference>
<dbReference type="GO" id="GO:0016020">
    <property type="term" value="C:membrane"/>
    <property type="evidence" value="ECO:0007669"/>
    <property type="project" value="UniProtKB-SubCell"/>
</dbReference>
<evidence type="ECO:0000256" key="3">
    <source>
        <dbReference type="ARBA" id="ARBA00022989"/>
    </source>
</evidence>
<dbReference type="InterPro" id="IPR005828">
    <property type="entry name" value="MFS_sugar_transport-like"/>
</dbReference>
<sequence>MTPHGWLPMVSFSAAIFIGSWGLLVIPFFVMAEILPTKVRSFSATVFMIIQWPITFLLVKYFIIIGYDYGWHTCIWFFAACCVLQVAFIIFMQPETKGKSTEEIIEILSKKK</sequence>
<dbReference type="PANTHER" id="PTHR48021:SF33">
    <property type="entry name" value="AT22075P-RELATED"/>
    <property type="match status" value="1"/>
</dbReference>
<name>A0A7G3B7X5_LUTLO</name>
<dbReference type="Pfam" id="PF00083">
    <property type="entry name" value="Sugar_tr"/>
    <property type="match status" value="1"/>
</dbReference>
<dbReference type="InterPro" id="IPR036259">
    <property type="entry name" value="MFS_trans_sf"/>
</dbReference>
<feature type="transmembrane region" description="Helical" evidence="5">
    <location>
        <begin position="42"/>
        <end position="63"/>
    </location>
</feature>
<evidence type="ECO:0008006" key="7">
    <source>
        <dbReference type="Google" id="ProtNLM"/>
    </source>
</evidence>
<comment type="subcellular location">
    <subcellularLocation>
        <location evidence="1">Membrane</location>
    </subcellularLocation>
</comment>
<dbReference type="InterPro" id="IPR050549">
    <property type="entry name" value="MFS_Trehalose_Transporter"/>
</dbReference>
<keyword evidence="4 5" id="KW-0472">Membrane</keyword>
<evidence type="ECO:0000256" key="1">
    <source>
        <dbReference type="ARBA" id="ARBA00004370"/>
    </source>
</evidence>